<name>A0ABU2CEH0_9BURK</name>
<keyword evidence="1" id="KW-0812">Transmembrane</keyword>
<reference evidence="2 3" key="1">
    <citation type="submission" date="2023-07" db="EMBL/GenBank/DDBJ databases">
        <title>Sorghum-associated microbial communities from plants grown in Nebraska, USA.</title>
        <authorList>
            <person name="Schachtman D."/>
        </authorList>
    </citation>
    <scope>NUCLEOTIDE SEQUENCE [LARGE SCALE GENOMIC DNA]</scope>
    <source>
        <strain evidence="2 3">BE313</strain>
    </source>
</reference>
<evidence type="ECO:0000256" key="1">
    <source>
        <dbReference type="SAM" id="Phobius"/>
    </source>
</evidence>
<accession>A0ABU2CEH0</accession>
<feature type="transmembrane region" description="Helical" evidence="1">
    <location>
        <begin position="15"/>
        <end position="37"/>
    </location>
</feature>
<keyword evidence="3" id="KW-1185">Reference proteome</keyword>
<proteinExistence type="predicted"/>
<protein>
    <recommendedName>
        <fullName evidence="4">Nitrogen fixation protein FixH</fullName>
    </recommendedName>
</protein>
<dbReference type="RefSeq" id="WP_310376372.1">
    <property type="nucleotide sequence ID" value="NZ_JAVDXT010000005.1"/>
</dbReference>
<dbReference type="EMBL" id="JAVDXT010000005">
    <property type="protein sequence ID" value="MDR7379607.1"/>
    <property type="molecule type" value="Genomic_DNA"/>
</dbReference>
<evidence type="ECO:0000313" key="2">
    <source>
        <dbReference type="EMBL" id="MDR7379607.1"/>
    </source>
</evidence>
<gene>
    <name evidence="2" type="ORF">J2X19_004303</name>
</gene>
<evidence type="ECO:0000313" key="3">
    <source>
        <dbReference type="Proteomes" id="UP001180487"/>
    </source>
</evidence>
<dbReference type="Pfam" id="PF05751">
    <property type="entry name" value="FixH"/>
    <property type="match status" value="1"/>
</dbReference>
<dbReference type="Proteomes" id="UP001180487">
    <property type="component" value="Unassembled WGS sequence"/>
</dbReference>
<dbReference type="InterPro" id="IPR008620">
    <property type="entry name" value="FixH"/>
</dbReference>
<evidence type="ECO:0008006" key="4">
    <source>
        <dbReference type="Google" id="ProtNLM"/>
    </source>
</evidence>
<comment type="caution">
    <text evidence="2">The sequence shown here is derived from an EMBL/GenBank/DDBJ whole genome shotgun (WGS) entry which is preliminary data.</text>
</comment>
<sequence length="85" mass="9180">MPEPISQPWWKYGHVWLVISGPLVVVVAAVVTAWIAFSQQDPVLAQDYYRQGVNINKTLAAQGSLAPAMQGRNHAATPAGAVLQK</sequence>
<keyword evidence="1" id="KW-0472">Membrane</keyword>
<keyword evidence="1" id="KW-1133">Transmembrane helix</keyword>
<organism evidence="2 3">
    <name type="scientific">Rhodoferax ferrireducens</name>
    <dbReference type="NCBI Taxonomy" id="192843"/>
    <lineage>
        <taxon>Bacteria</taxon>
        <taxon>Pseudomonadati</taxon>
        <taxon>Pseudomonadota</taxon>
        <taxon>Betaproteobacteria</taxon>
        <taxon>Burkholderiales</taxon>
        <taxon>Comamonadaceae</taxon>
        <taxon>Rhodoferax</taxon>
    </lineage>
</organism>